<dbReference type="EMBL" id="CP006585">
    <property type="protein sequence ID" value="AGW13632.1"/>
    <property type="molecule type" value="Genomic_DNA"/>
</dbReference>
<dbReference type="KEGG" id="dgg:DGI_1838"/>
<name>T2GCL4_MEGG1</name>
<feature type="chain" id="PRO_5004588270" evidence="1">
    <location>
        <begin position="20"/>
        <end position="109"/>
    </location>
</feature>
<dbReference type="HOGENOM" id="CLU_2179577_0_0_7"/>
<gene>
    <name evidence="2" type="ORF">DGI_1838</name>
</gene>
<evidence type="ECO:0000313" key="3">
    <source>
        <dbReference type="Proteomes" id="UP000016587"/>
    </source>
</evidence>
<evidence type="ECO:0000256" key="1">
    <source>
        <dbReference type="SAM" id="SignalP"/>
    </source>
</evidence>
<protein>
    <submittedName>
        <fullName evidence="2">Uncharacterized protein</fullName>
    </submittedName>
</protein>
<proteinExistence type="predicted"/>
<dbReference type="PATRIC" id="fig|1121448.10.peg.1805"/>
<keyword evidence="1" id="KW-0732">Signal</keyword>
<keyword evidence="3" id="KW-1185">Reference proteome</keyword>
<dbReference type="Proteomes" id="UP000016587">
    <property type="component" value="Chromosome"/>
</dbReference>
<feature type="signal peptide" evidence="1">
    <location>
        <begin position="1"/>
        <end position="19"/>
    </location>
</feature>
<dbReference type="AlphaFoldDB" id="T2GCL4"/>
<reference evidence="2 3" key="1">
    <citation type="journal article" date="2013" name="J. Bacteriol.">
        <title>Roles of HynAB and Ech, the only two hydrogenases found in the model sulfate reducer Desulfovibrio gigas.</title>
        <authorList>
            <person name="Morais-Silva F.O."/>
            <person name="Santos C.I."/>
            <person name="Rodrigues R."/>
            <person name="Pereira I.A."/>
            <person name="Rodrigues-Pousada C."/>
        </authorList>
    </citation>
    <scope>NUCLEOTIDE SEQUENCE [LARGE SCALE GENOMIC DNA]</scope>
    <source>
        <strain evidence="3">ATCC 19364 / DSM 1382 / NCIMB 9332 / VKM B-1759</strain>
    </source>
</reference>
<accession>T2GCL4</accession>
<organism evidence="2 3">
    <name type="scientific">Megalodesulfovibrio gigas (strain ATCC 19364 / DSM 1382 / NCIMB 9332 / VKM B-1759)</name>
    <name type="common">Desulfovibrio gigas</name>
    <dbReference type="NCBI Taxonomy" id="1121448"/>
    <lineage>
        <taxon>Bacteria</taxon>
        <taxon>Pseudomonadati</taxon>
        <taxon>Thermodesulfobacteriota</taxon>
        <taxon>Desulfovibrionia</taxon>
        <taxon>Desulfovibrionales</taxon>
        <taxon>Desulfovibrionaceae</taxon>
        <taxon>Megalodesulfovibrio</taxon>
    </lineage>
</organism>
<reference evidence="3" key="2">
    <citation type="submission" date="2013-07" db="EMBL/GenBank/DDBJ databases">
        <authorList>
            <person name="Morais-Silva F.O."/>
            <person name="Rezende A.M."/>
            <person name="Pimentel C."/>
            <person name="Resende D.M."/>
            <person name="Santos C.I."/>
            <person name="Clemente C."/>
            <person name="de Oliveira L.M."/>
            <person name="da Silva S.M."/>
            <person name="Costa D.A."/>
            <person name="Varela-Raposo A."/>
            <person name="Horacio E.C.A."/>
            <person name="Matos M."/>
            <person name="Flores O."/>
            <person name="Ruiz J.C."/>
            <person name="Rodrigues-Pousada C."/>
        </authorList>
    </citation>
    <scope>NUCLEOTIDE SEQUENCE [LARGE SCALE GENOMIC DNA]</scope>
    <source>
        <strain evidence="3">ATCC 19364 / DSM 1382 / NCIMB 9332 / VKM B-1759</strain>
    </source>
</reference>
<evidence type="ECO:0000313" key="2">
    <source>
        <dbReference type="EMBL" id="AGW13632.1"/>
    </source>
</evidence>
<sequence>MRLLILAVAIMLVAAPAMAETCQYNTPWGVLTLHFNYNNNTFSGDYPHHSGQVMGVLTGSSAKGQWAQSDGSGSLLFNFHKAGFQGKWNNASDKNWRGDWNGKLIRCWQ</sequence>